<accession>A0A6P6UZD5</accession>
<dbReference type="InterPro" id="IPR058922">
    <property type="entry name" value="WHD_DRP"/>
</dbReference>
<keyword evidence="3" id="KW-0067">ATP-binding</keyword>
<protein>
    <submittedName>
        <fullName evidence="7">Late blight resistance protein homolog R1B-17</fullName>
    </submittedName>
</protein>
<dbReference type="PANTHER" id="PTHR15140">
    <property type="entry name" value="TUBULIN-SPECIFIC CHAPERONE E"/>
    <property type="match status" value="1"/>
</dbReference>
<keyword evidence="6" id="KW-1185">Reference proteome</keyword>
<name>A0A6P6UZD5_COFAR</name>
<evidence type="ECO:0000259" key="5">
    <source>
        <dbReference type="Pfam" id="PF23598"/>
    </source>
</evidence>
<reference evidence="7" key="2">
    <citation type="submission" date="2025-08" db="UniProtKB">
        <authorList>
            <consortium name="RefSeq"/>
        </authorList>
    </citation>
    <scope>IDENTIFICATION</scope>
    <source>
        <tissue evidence="7">Leaves</tissue>
    </source>
</reference>
<gene>
    <name evidence="7" type="primary">LOC113715845</name>
</gene>
<evidence type="ECO:0000313" key="6">
    <source>
        <dbReference type="Proteomes" id="UP001652660"/>
    </source>
</evidence>
<dbReference type="InterPro" id="IPR055414">
    <property type="entry name" value="LRR_R13L4/SHOC2-like"/>
</dbReference>
<dbReference type="OrthoDB" id="602760at2759"/>
<reference evidence="6" key="1">
    <citation type="journal article" date="2025" name="Foods">
        <title>Unveiling the Microbial Signatures of Arabica Coffee Cherries: Insights into Ripeness Specific Diversity, Functional Traits, and Implications for Quality and Safety.</title>
        <authorList>
            <consortium name="RefSeq"/>
            <person name="Tenea G.N."/>
            <person name="Cifuentes V."/>
            <person name="Reyes P."/>
            <person name="Cevallos-Vallejos M."/>
        </authorList>
    </citation>
    <scope>NUCLEOTIDE SEQUENCE [LARGE SCALE GENOMIC DNA]</scope>
</reference>
<feature type="domain" description="Disease resistance protein winged helix" evidence="4">
    <location>
        <begin position="1"/>
        <end position="54"/>
    </location>
</feature>
<dbReference type="Proteomes" id="UP001652660">
    <property type="component" value="Chromosome 11c"/>
</dbReference>
<dbReference type="Pfam" id="PF23559">
    <property type="entry name" value="WHD_DRP"/>
    <property type="match status" value="1"/>
</dbReference>
<dbReference type="AlphaFoldDB" id="A0A6P6UZD5"/>
<dbReference type="Pfam" id="PF23598">
    <property type="entry name" value="LRR_14"/>
    <property type="match status" value="1"/>
</dbReference>
<organism evidence="6 7">
    <name type="scientific">Coffea arabica</name>
    <name type="common">Arabian coffee</name>
    <dbReference type="NCBI Taxonomy" id="13443"/>
    <lineage>
        <taxon>Eukaryota</taxon>
        <taxon>Viridiplantae</taxon>
        <taxon>Streptophyta</taxon>
        <taxon>Embryophyta</taxon>
        <taxon>Tracheophyta</taxon>
        <taxon>Spermatophyta</taxon>
        <taxon>Magnoliopsida</taxon>
        <taxon>eudicotyledons</taxon>
        <taxon>Gunneridae</taxon>
        <taxon>Pentapetalae</taxon>
        <taxon>asterids</taxon>
        <taxon>lamiids</taxon>
        <taxon>Gentianales</taxon>
        <taxon>Rubiaceae</taxon>
        <taxon>Ixoroideae</taxon>
        <taxon>Gardenieae complex</taxon>
        <taxon>Bertiereae - Coffeeae clade</taxon>
        <taxon>Coffeeae</taxon>
        <taxon>Coffea</taxon>
    </lineage>
</organism>
<dbReference type="PANTHER" id="PTHR15140:SF33">
    <property type="entry name" value="LATE BLIGHT RESISTANCE PROTEIN HOMOLOG R1A-3 ISOFORM X1"/>
    <property type="match status" value="1"/>
</dbReference>
<keyword evidence="1" id="KW-0677">Repeat</keyword>
<evidence type="ECO:0000256" key="2">
    <source>
        <dbReference type="ARBA" id="ARBA00022741"/>
    </source>
</evidence>
<sequence length="366" mass="41647">MAEGFIQKKNSKSLEDLAEDYLIDLIGRSLITVAKRRSDGGVKSCRPHDLVRALCLLKAKKENFLEFITSDDEPYASFDDDLDLEEFEPSYPMNYDGYRLSISTRQNHFVMSTPSSSYVRTLLFFATSDTYPRCPYDISFISRNFKLLKVLDLECINIGNLFAAGIDLLLHLIYLAVGGDIDCIPSSLANLRNLETFLVKGLKGKVILPDAIWHMARLRHVRVKDRLSFNLKDLQVGISTQLNNLVSLSSVSLSPGEHAEEIIRRLPIVRKLSCSILRSRNYSMECTEFPRLERLTKLMALKILYRGKGLNVSAFYFPMSLKKLSLSNFFLRGDHISTIGGLENLEVLKLCSIVFEHTNWQMIDGR</sequence>
<dbReference type="RefSeq" id="XP_027095948.1">
    <property type="nucleotide sequence ID" value="XM_027240147.1"/>
</dbReference>
<dbReference type="SUPFAM" id="SSF52058">
    <property type="entry name" value="L domain-like"/>
    <property type="match status" value="1"/>
</dbReference>
<keyword evidence="2" id="KW-0547">Nucleotide-binding</keyword>
<evidence type="ECO:0000259" key="4">
    <source>
        <dbReference type="Pfam" id="PF23559"/>
    </source>
</evidence>
<evidence type="ECO:0000256" key="3">
    <source>
        <dbReference type="ARBA" id="ARBA00022840"/>
    </source>
</evidence>
<dbReference type="Gene3D" id="3.80.10.10">
    <property type="entry name" value="Ribonuclease Inhibitor"/>
    <property type="match status" value="1"/>
</dbReference>
<proteinExistence type="predicted"/>
<feature type="domain" description="Disease resistance R13L4/SHOC-2-like LRR" evidence="5">
    <location>
        <begin position="142"/>
        <end position="329"/>
    </location>
</feature>
<dbReference type="InterPro" id="IPR032675">
    <property type="entry name" value="LRR_dom_sf"/>
</dbReference>
<dbReference type="GeneID" id="113715845"/>
<evidence type="ECO:0000313" key="7">
    <source>
        <dbReference type="RefSeq" id="XP_027095948.1"/>
    </source>
</evidence>
<evidence type="ECO:0000256" key="1">
    <source>
        <dbReference type="ARBA" id="ARBA00022737"/>
    </source>
</evidence>